<dbReference type="Proteomes" id="UP000326994">
    <property type="component" value="Unassembled WGS sequence"/>
</dbReference>
<dbReference type="RefSeq" id="WP_235906032.1">
    <property type="nucleotide sequence ID" value="NZ_BKCF01000001.1"/>
</dbReference>
<evidence type="ECO:0000313" key="1">
    <source>
        <dbReference type="EMBL" id="GEQ84618.1"/>
    </source>
</evidence>
<gene>
    <name evidence="1" type="ORF">ULMS_01260</name>
</gene>
<sequence length="77" mass="8547">MDLSKLKITTLAVTTAIFAFSFTTTFEKTVYICNSTTSSKYHLKKNCRGLNACKKPTKEVTITSAKESGRSLCGWED</sequence>
<dbReference type="AlphaFoldDB" id="A0A5J4FU65"/>
<reference evidence="1 2" key="1">
    <citation type="submission" date="2019-08" db="EMBL/GenBank/DDBJ databases">
        <title>Ulvibacter marinistellae sp. nov., isolated from a starfish, Patiria pectinifera.</title>
        <authorList>
            <person name="Kawano K."/>
            <person name="Ushijima N."/>
            <person name="Kihara M."/>
            <person name="Itoh H."/>
        </authorList>
    </citation>
    <scope>NUCLEOTIDE SEQUENCE [LARGE SCALE GENOMIC DNA]</scope>
    <source>
        <strain evidence="1 2">KK4</strain>
    </source>
</reference>
<evidence type="ECO:0000313" key="2">
    <source>
        <dbReference type="Proteomes" id="UP000326994"/>
    </source>
</evidence>
<organism evidence="1 2">
    <name type="scientific">Patiriisocius marinistellae</name>
    <dbReference type="NCBI Taxonomy" id="2494560"/>
    <lineage>
        <taxon>Bacteria</taxon>
        <taxon>Pseudomonadati</taxon>
        <taxon>Bacteroidota</taxon>
        <taxon>Flavobacteriia</taxon>
        <taxon>Flavobacteriales</taxon>
        <taxon>Flavobacteriaceae</taxon>
        <taxon>Patiriisocius</taxon>
    </lineage>
</organism>
<dbReference type="EMBL" id="BKCF01000001">
    <property type="protein sequence ID" value="GEQ84618.1"/>
    <property type="molecule type" value="Genomic_DNA"/>
</dbReference>
<comment type="caution">
    <text evidence="1">The sequence shown here is derived from an EMBL/GenBank/DDBJ whole genome shotgun (WGS) entry which is preliminary data.</text>
</comment>
<proteinExistence type="predicted"/>
<accession>A0A5J4FU65</accession>
<name>A0A5J4FU65_9FLAO</name>
<protein>
    <submittedName>
        <fullName evidence="1">Uncharacterized protein</fullName>
    </submittedName>
</protein>
<keyword evidence="2" id="KW-1185">Reference proteome</keyword>